<dbReference type="Proteomes" id="UP000001935">
    <property type="component" value="Chromosome"/>
</dbReference>
<evidence type="ECO:0000259" key="9">
    <source>
        <dbReference type="PROSITE" id="PS50011"/>
    </source>
</evidence>
<feature type="binding site" evidence="7">
    <location>
        <position position="48"/>
    </location>
    <ligand>
        <name>ATP</name>
        <dbReference type="ChEBI" id="CHEBI:30616"/>
    </ligand>
</feature>
<proteinExistence type="inferred from homology"/>
<dbReference type="InterPro" id="IPR017441">
    <property type="entry name" value="Protein_kinase_ATP_BS"/>
</dbReference>
<dbReference type="STRING" id="290397.Adeh_3248"/>
<dbReference type="RefSeq" id="WP_011422298.1">
    <property type="nucleotide sequence ID" value="NC_007760.1"/>
</dbReference>
<feature type="domain" description="Protein kinase" evidence="9">
    <location>
        <begin position="21"/>
        <end position="298"/>
    </location>
</feature>
<accession>Q2IEK9</accession>
<organism evidence="10 11">
    <name type="scientific">Anaeromyxobacter dehalogenans (strain 2CP-C)</name>
    <dbReference type="NCBI Taxonomy" id="290397"/>
    <lineage>
        <taxon>Bacteria</taxon>
        <taxon>Pseudomonadati</taxon>
        <taxon>Myxococcota</taxon>
        <taxon>Myxococcia</taxon>
        <taxon>Myxococcales</taxon>
        <taxon>Cystobacterineae</taxon>
        <taxon>Anaeromyxobacteraceae</taxon>
        <taxon>Anaeromyxobacter</taxon>
    </lineage>
</organism>
<dbReference type="HOGENOM" id="CLU_369923_0_0_7"/>
<protein>
    <recommendedName>
        <fullName evidence="2">non-specific serine/threonine protein kinase</fullName>
        <ecNumber evidence="2">2.7.11.1</ecNumber>
    </recommendedName>
</protein>
<feature type="compositionally biased region" description="Low complexity" evidence="8">
    <location>
        <begin position="537"/>
        <end position="556"/>
    </location>
</feature>
<feature type="region of interest" description="Disordered" evidence="8">
    <location>
        <begin position="343"/>
        <end position="372"/>
    </location>
</feature>
<dbReference type="EC" id="2.7.11.1" evidence="2"/>
<dbReference type="InterPro" id="IPR008271">
    <property type="entry name" value="Ser/Thr_kinase_AS"/>
</dbReference>
<evidence type="ECO:0000313" key="11">
    <source>
        <dbReference type="Proteomes" id="UP000001935"/>
    </source>
</evidence>
<evidence type="ECO:0000256" key="6">
    <source>
        <dbReference type="ARBA" id="ARBA00022840"/>
    </source>
</evidence>
<comment type="similarity">
    <text evidence="1">Belongs to the protein kinase superfamily. NEK Ser/Thr protein kinase family. NIMA subfamily.</text>
</comment>
<evidence type="ECO:0000313" key="10">
    <source>
        <dbReference type="EMBL" id="ABC83016.1"/>
    </source>
</evidence>
<dbReference type="PROSITE" id="PS50011">
    <property type="entry name" value="PROTEIN_KINASE_DOM"/>
    <property type="match status" value="1"/>
</dbReference>
<evidence type="ECO:0000256" key="4">
    <source>
        <dbReference type="ARBA" id="ARBA00022741"/>
    </source>
</evidence>
<feature type="compositionally biased region" description="Basic and acidic residues" evidence="8">
    <location>
        <begin position="508"/>
        <end position="536"/>
    </location>
</feature>
<dbReference type="EMBL" id="CP000251">
    <property type="protein sequence ID" value="ABC83016.1"/>
    <property type="molecule type" value="Genomic_DNA"/>
</dbReference>
<dbReference type="PANTHER" id="PTHR43671">
    <property type="entry name" value="SERINE/THREONINE-PROTEIN KINASE NEK"/>
    <property type="match status" value="1"/>
</dbReference>
<feature type="region of interest" description="Disordered" evidence="8">
    <location>
        <begin position="508"/>
        <end position="561"/>
    </location>
</feature>
<dbReference type="InterPro" id="IPR011009">
    <property type="entry name" value="Kinase-like_dom_sf"/>
</dbReference>
<dbReference type="SUPFAM" id="SSF56112">
    <property type="entry name" value="Protein kinase-like (PK-like)"/>
    <property type="match status" value="1"/>
</dbReference>
<keyword evidence="3" id="KW-0808">Transferase</keyword>
<feature type="region of interest" description="Disordered" evidence="8">
    <location>
        <begin position="467"/>
        <end position="496"/>
    </location>
</feature>
<evidence type="ECO:0000256" key="5">
    <source>
        <dbReference type="ARBA" id="ARBA00022777"/>
    </source>
</evidence>
<dbReference type="PROSITE" id="PS00108">
    <property type="entry name" value="PROTEIN_KINASE_ST"/>
    <property type="match status" value="1"/>
</dbReference>
<keyword evidence="5 10" id="KW-0418">Kinase</keyword>
<keyword evidence="10" id="KW-0723">Serine/threonine-protein kinase</keyword>
<evidence type="ECO:0000256" key="8">
    <source>
        <dbReference type="SAM" id="MobiDB-lite"/>
    </source>
</evidence>
<dbReference type="eggNOG" id="COG0515">
    <property type="taxonomic scope" value="Bacteria"/>
</dbReference>
<dbReference type="PROSITE" id="PS00107">
    <property type="entry name" value="PROTEIN_KINASE_ATP"/>
    <property type="match status" value="1"/>
</dbReference>
<feature type="compositionally biased region" description="Basic and acidic residues" evidence="8">
    <location>
        <begin position="343"/>
        <end position="354"/>
    </location>
</feature>
<keyword evidence="6 7" id="KW-0067">ATP-binding</keyword>
<keyword evidence="4 7" id="KW-0547">Nucleotide-binding</keyword>
<evidence type="ECO:0000256" key="7">
    <source>
        <dbReference type="PROSITE-ProRule" id="PRU10141"/>
    </source>
</evidence>
<feature type="compositionally biased region" description="Low complexity" evidence="8">
    <location>
        <begin position="569"/>
        <end position="580"/>
    </location>
</feature>
<dbReference type="AlphaFoldDB" id="Q2IEK9"/>
<dbReference type="KEGG" id="ade:Adeh_3248"/>
<dbReference type="GO" id="GO:0004674">
    <property type="term" value="F:protein serine/threonine kinase activity"/>
    <property type="evidence" value="ECO:0007669"/>
    <property type="project" value="UniProtKB-KW"/>
</dbReference>
<evidence type="ECO:0000256" key="2">
    <source>
        <dbReference type="ARBA" id="ARBA00012513"/>
    </source>
</evidence>
<dbReference type="Gene3D" id="1.10.510.10">
    <property type="entry name" value="Transferase(Phosphotransferase) domain 1"/>
    <property type="match status" value="1"/>
</dbReference>
<reference evidence="10" key="1">
    <citation type="submission" date="2006-01" db="EMBL/GenBank/DDBJ databases">
        <title>Complete sequence of Anaeromyxobacter dehalogenans 2CP-C.</title>
        <authorList>
            <consortium name="US DOE Joint Genome Institute"/>
            <person name="Copeland A."/>
            <person name="Lucas S."/>
            <person name="Lapidus A."/>
            <person name="Barry K."/>
            <person name="Detter J.C."/>
            <person name="Glavina T."/>
            <person name="Hammon N."/>
            <person name="Israni S."/>
            <person name="Pitluck S."/>
            <person name="Brettin T."/>
            <person name="Bruce D."/>
            <person name="Han C."/>
            <person name="Tapia R."/>
            <person name="Gilna P."/>
            <person name="Kiss H."/>
            <person name="Schmutz J."/>
            <person name="Larimer F."/>
            <person name="Land M."/>
            <person name="Kyrpides N."/>
            <person name="Anderson I."/>
            <person name="Sanford R.A."/>
            <person name="Ritalahti K.M."/>
            <person name="Thomas H.S."/>
            <person name="Kirby J.R."/>
            <person name="Zhulin I.B."/>
            <person name="Loeffler F.E."/>
            <person name="Richardson P."/>
        </authorList>
    </citation>
    <scope>NUCLEOTIDE SEQUENCE</scope>
    <source>
        <strain evidence="10">2CP-C</strain>
    </source>
</reference>
<sequence>MTERARIDPSYLEKGTRVGAYEVVDKLGSGGFGCLWKVRRDGKLLALKMGRQRLSELDAEDREHYEERLDREIAALKTLHHPNIVRVHSFDWWPELEGGFPFLVMDYVDGPPLLAWREHATPSLAKVCSVFEKLAGAIEHMHSLGIYHRDFKSDNVLVRTDGEPIVIDFGIARPQLALNLTRAASVGTITHYAPEYARYCDSAAFARGEPFDWKTTTDLHAVGYILYQVLTGIRPFPRDPRALESEAAVLIAIKTETPVHPTDLDARVPRPLGDVAMALLEKDPAGRPQSARELAELLRAAREGGAGDRAWTDPFDVPGATQVRPGCPEPAVGEEIVDAAERLSEERSRGRPGEEGEPGAVTPTGARPSGFEVPTRVAPRAFDAGEPADAAVAASRESDPVPSAVREAKARLAASAPRRGPGRLLIAGGVLVAGVIAAMVVAAITSGPVERQSTVVADVPAREPAAVAPGAAENTSATPSIPAALGATPSPPSASDAAAIDEALAREFGRPRVLPDGRLEMKPEPKRPAPRREPQRESQAQAAPSEPAPEPAAAAPRDPPWLHRSTRLASASAAAPSAGSKPRGVPLGAHMKAKLLTNLDSRTIGSGPVEAMLVVPVLVRGEVALPARTLVYGTATESSGRFNLRFTRLRLPDDTELEFEGLALARDDGKPGLAAARRIEGEAPRAPGLGTQIAKGTGNILLDTVTGGLGQNVARNAGQAALNHERPVEGGSTYALLLDSGVMFDVWVERAF</sequence>
<dbReference type="InterPro" id="IPR050660">
    <property type="entry name" value="NEK_Ser/Thr_kinase"/>
</dbReference>
<dbReference type="OrthoDB" id="5492792at2"/>
<gene>
    <name evidence="10" type="ordered locus">Adeh_3248</name>
</gene>
<dbReference type="SMR" id="Q2IEK9"/>
<dbReference type="GO" id="GO:0005524">
    <property type="term" value="F:ATP binding"/>
    <property type="evidence" value="ECO:0007669"/>
    <property type="project" value="UniProtKB-UniRule"/>
</dbReference>
<name>Q2IEK9_ANADE</name>
<dbReference type="InterPro" id="IPR000719">
    <property type="entry name" value="Prot_kinase_dom"/>
</dbReference>
<dbReference type="CDD" id="cd16426">
    <property type="entry name" value="VirB10_like"/>
    <property type="match status" value="1"/>
</dbReference>
<dbReference type="PANTHER" id="PTHR43671:SF13">
    <property type="entry name" value="SERINE_THREONINE-PROTEIN KINASE NEK2"/>
    <property type="match status" value="1"/>
</dbReference>
<dbReference type="Pfam" id="PF00069">
    <property type="entry name" value="Pkinase"/>
    <property type="match status" value="1"/>
</dbReference>
<evidence type="ECO:0000256" key="1">
    <source>
        <dbReference type="ARBA" id="ARBA00010886"/>
    </source>
</evidence>
<dbReference type="Gene3D" id="3.30.200.20">
    <property type="entry name" value="Phosphorylase Kinase, domain 1"/>
    <property type="match status" value="1"/>
</dbReference>
<evidence type="ECO:0000256" key="3">
    <source>
        <dbReference type="ARBA" id="ARBA00022679"/>
    </source>
</evidence>
<feature type="region of interest" description="Disordered" evidence="8">
    <location>
        <begin position="567"/>
        <end position="586"/>
    </location>
</feature>
<dbReference type="CDD" id="cd14014">
    <property type="entry name" value="STKc_PknB_like"/>
    <property type="match status" value="1"/>
</dbReference>